<feature type="coiled-coil region" evidence="1">
    <location>
        <begin position="57"/>
        <end position="112"/>
    </location>
</feature>
<dbReference type="EMBL" id="QGNW01000089">
    <property type="protein sequence ID" value="RVW99232.1"/>
    <property type="molecule type" value="Genomic_DNA"/>
</dbReference>
<dbReference type="Proteomes" id="UP000288805">
    <property type="component" value="Unassembled WGS sequence"/>
</dbReference>
<reference evidence="2 3" key="1">
    <citation type="journal article" date="2018" name="PLoS Genet.">
        <title>Population sequencing reveals clonal diversity and ancestral inbreeding in the grapevine cultivar Chardonnay.</title>
        <authorList>
            <person name="Roach M.J."/>
            <person name="Johnson D.L."/>
            <person name="Bohlmann J."/>
            <person name="van Vuuren H.J."/>
            <person name="Jones S.J."/>
            <person name="Pretorius I.S."/>
            <person name="Schmidt S.A."/>
            <person name="Borneman A.R."/>
        </authorList>
    </citation>
    <scope>NUCLEOTIDE SEQUENCE [LARGE SCALE GENOMIC DNA]</scope>
    <source>
        <strain evidence="3">cv. Chardonnay</strain>
        <tissue evidence="2">Leaf</tissue>
    </source>
</reference>
<evidence type="ECO:0000313" key="2">
    <source>
        <dbReference type="EMBL" id="RVW99232.1"/>
    </source>
</evidence>
<protein>
    <submittedName>
        <fullName evidence="2">Uncharacterized protein</fullName>
    </submittedName>
</protein>
<dbReference type="AlphaFoldDB" id="A0A438IR99"/>
<keyword evidence="1" id="KW-0175">Coiled coil</keyword>
<comment type="caution">
    <text evidence="2">The sequence shown here is derived from an EMBL/GenBank/DDBJ whole genome shotgun (WGS) entry which is preliminary data.</text>
</comment>
<organism evidence="2 3">
    <name type="scientific">Vitis vinifera</name>
    <name type="common">Grape</name>
    <dbReference type="NCBI Taxonomy" id="29760"/>
    <lineage>
        <taxon>Eukaryota</taxon>
        <taxon>Viridiplantae</taxon>
        <taxon>Streptophyta</taxon>
        <taxon>Embryophyta</taxon>
        <taxon>Tracheophyta</taxon>
        <taxon>Spermatophyta</taxon>
        <taxon>Magnoliopsida</taxon>
        <taxon>eudicotyledons</taxon>
        <taxon>Gunneridae</taxon>
        <taxon>Pentapetalae</taxon>
        <taxon>rosids</taxon>
        <taxon>Vitales</taxon>
        <taxon>Vitaceae</taxon>
        <taxon>Viteae</taxon>
        <taxon>Vitis</taxon>
    </lineage>
</organism>
<name>A0A438IR99_VITVI</name>
<evidence type="ECO:0000313" key="3">
    <source>
        <dbReference type="Proteomes" id="UP000288805"/>
    </source>
</evidence>
<proteinExistence type="predicted"/>
<sequence>MMRTREQLFKWLEVVEAMRAFISYHLGGIEEMRSRLEWVEADLATALKAVADGAEMIKLAEEEKGAIRVEADQLKEEKEALEGQVNGVEQDNSQLKKEMDELRASLAARKKETEGLQAGLVAQRKEMEAGFAAQKKELKTEYQRQVDEMYFFSYCCCMKKNGIMHDIPSLPSDDEDAILGGPPR</sequence>
<evidence type="ECO:0000256" key="1">
    <source>
        <dbReference type="SAM" id="Coils"/>
    </source>
</evidence>
<gene>
    <name evidence="2" type="ORF">CK203_018859</name>
</gene>
<dbReference type="Gene3D" id="1.10.287.1490">
    <property type="match status" value="1"/>
</dbReference>
<accession>A0A438IR99</accession>